<dbReference type="InterPro" id="IPR051091">
    <property type="entry name" value="O-Glucosyltr/Glycosyltrsf_90"/>
</dbReference>
<evidence type="ECO:0000256" key="4">
    <source>
        <dbReference type="ARBA" id="ARBA00022676"/>
    </source>
</evidence>
<comment type="similarity">
    <text evidence="3">Belongs to the glycosyltransferase 90 family.</text>
</comment>
<dbReference type="EMBL" id="OV651825">
    <property type="protein sequence ID" value="CAH1102658.1"/>
    <property type="molecule type" value="Genomic_DNA"/>
</dbReference>
<evidence type="ECO:0000256" key="6">
    <source>
        <dbReference type="ARBA" id="ARBA00045690"/>
    </source>
</evidence>
<dbReference type="GO" id="GO:0005788">
    <property type="term" value="C:endoplasmic reticulum lumen"/>
    <property type="evidence" value="ECO:0007669"/>
    <property type="project" value="UniProtKB-SubCell"/>
</dbReference>
<dbReference type="GO" id="GO:0035252">
    <property type="term" value="F:UDP-xylosyltransferase activity"/>
    <property type="evidence" value="ECO:0007669"/>
    <property type="project" value="TreeGrafter"/>
</dbReference>
<dbReference type="PANTHER" id="PTHR12203:SF35">
    <property type="entry name" value="PROTEIN O-GLUCOSYLTRANSFERASE 1"/>
    <property type="match status" value="1"/>
</dbReference>
<sequence length="665" mass="77389">MVSLSEEFERTWVTCLIGIGLLGFGCWLLTWNEGRAVHHAHSLDETYQNAVILNLYDLPLDSQNGKVVHVTGNLLIDEPLTESEYGVAIQAVKLKRRVQMYQWVEERSPRTDDDDTNAGTFNSISDYYYVTEWRDKLVDSTNFYIRHGHENPREIPLKSVTYVAPVVKLGHLELGEEIKEKFDEFVEITSDERPERKDVKLHMGIYYHCDDIWNPEVGDMRVQFYYAGGTGEAVTIIAKQDNDALVPYETTGGHSIALLRQGNLNINQMFSAEHFDARLETWKFRGIGVFILYASSVCLSRILKIMYVNLKYNKYLKAIEDARKNYSPCENIKCSCYSHVISNDLEPFKNGISKQILDDIKSKGTKYQIINNRLYRDEHCMFPARCLGVEHFLLELIQQLPDVEFILNTRDWPQIHKTHRLVAPVFSFSKTADYYDIMYPAWAFWEGGPAISLYPRGIGRWDIHRKQLGFLGNSTNWSDKMSKVFFRGSRTSAERDPLILLSREYPDLVDAAYTKNQAWKSDADTLHAPPAKEVSFEDHCQYKYLFNFRGVAASFRFKHMFLCKSLVFHVGKEWQEFFYSPLKPWIHYIPIEANSSKEKLLEILQFVKNNDDIAKEIAENGYNFIWNNLKLSDVRCYWKKLIKKYAKLLTFKPVLDEKLIEIKGK</sequence>
<keyword evidence="7" id="KW-0472">Membrane</keyword>
<proteinExistence type="inferred from homology"/>
<dbReference type="GO" id="GO:0035251">
    <property type="term" value="F:UDP-glucosyltransferase activity"/>
    <property type="evidence" value="ECO:0007669"/>
    <property type="project" value="TreeGrafter"/>
</dbReference>
<evidence type="ECO:0000256" key="5">
    <source>
        <dbReference type="ARBA" id="ARBA00022679"/>
    </source>
</evidence>
<dbReference type="GO" id="GO:0045747">
    <property type="term" value="P:positive regulation of Notch signaling pathway"/>
    <property type="evidence" value="ECO:0007669"/>
    <property type="project" value="TreeGrafter"/>
</dbReference>
<feature type="transmembrane region" description="Helical" evidence="7">
    <location>
        <begin position="12"/>
        <end position="31"/>
    </location>
</feature>
<organism evidence="9 10">
    <name type="scientific">Psylliodes chrysocephalus</name>
    <dbReference type="NCBI Taxonomy" id="3402493"/>
    <lineage>
        <taxon>Eukaryota</taxon>
        <taxon>Metazoa</taxon>
        <taxon>Ecdysozoa</taxon>
        <taxon>Arthropoda</taxon>
        <taxon>Hexapoda</taxon>
        <taxon>Insecta</taxon>
        <taxon>Pterygota</taxon>
        <taxon>Neoptera</taxon>
        <taxon>Endopterygota</taxon>
        <taxon>Coleoptera</taxon>
        <taxon>Polyphaga</taxon>
        <taxon>Cucujiformia</taxon>
        <taxon>Chrysomeloidea</taxon>
        <taxon>Chrysomelidae</taxon>
        <taxon>Galerucinae</taxon>
        <taxon>Alticini</taxon>
        <taxon>Psylliodes</taxon>
    </lineage>
</organism>
<evidence type="ECO:0000256" key="1">
    <source>
        <dbReference type="ARBA" id="ARBA00004319"/>
    </source>
</evidence>
<keyword evidence="7" id="KW-0812">Transmembrane</keyword>
<keyword evidence="5" id="KW-0808">Transferase</keyword>
<keyword evidence="4" id="KW-0328">Glycosyltransferase</keyword>
<protein>
    <recommendedName>
        <fullName evidence="8">Glycosyl transferase CAP10 domain-containing protein</fullName>
    </recommendedName>
</protein>
<dbReference type="Proteomes" id="UP001153636">
    <property type="component" value="Chromosome 13"/>
</dbReference>
<name>A0A9P0CM64_9CUCU</name>
<dbReference type="OrthoDB" id="410725at2759"/>
<reference evidence="9" key="1">
    <citation type="submission" date="2022-01" db="EMBL/GenBank/DDBJ databases">
        <authorList>
            <person name="King R."/>
        </authorList>
    </citation>
    <scope>NUCLEOTIDE SEQUENCE</scope>
</reference>
<evidence type="ECO:0000256" key="7">
    <source>
        <dbReference type="SAM" id="Phobius"/>
    </source>
</evidence>
<evidence type="ECO:0000256" key="2">
    <source>
        <dbReference type="ARBA" id="ARBA00004922"/>
    </source>
</evidence>
<accession>A0A9P0CM64</accession>
<dbReference type="Pfam" id="PF07787">
    <property type="entry name" value="TMEM43"/>
    <property type="match status" value="1"/>
</dbReference>
<dbReference type="InterPro" id="IPR006598">
    <property type="entry name" value="CAP10"/>
</dbReference>
<comment type="pathway">
    <text evidence="2">Protein modification; protein glycosylation.</text>
</comment>
<evidence type="ECO:0000256" key="3">
    <source>
        <dbReference type="ARBA" id="ARBA00010118"/>
    </source>
</evidence>
<feature type="domain" description="Glycosyl transferase CAP10" evidence="8">
    <location>
        <begin position="399"/>
        <end position="652"/>
    </location>
</feature>
<keyword evidence="7" id="KW-1133">Transmembrane helix</keyword>
<dbReference type="SMART" id="SM00672">
    <property type="entry name" value="CAP10"/>
    <property type="match status" value="1"/>
</dbReference>
<gene>
    <name evidence="9" type="ORF">PSYICH_LOCUS3933</name>
</gene>
<dbReference type="Pfam" id="PF05686">
    <property type="entry name" value="Glyco_transf_90"/>
    <property type="match status" value="1"/>
</dbReference>
<comment type="subcellular location">
    <subcellularLocation>
        <location evidence="1">Endoplasmic reticulum lumen</location>
    </subcellularLocation>
</comment>
<dbReference type="GO" id="GO:0006493">
    <property type="term" value="P:protein O-linked glycosylation"/>
    <property type="evidence" value="ECO:0007669"/>
    <property type="project" value="TreeGrafter"/>
</dbReference>
<comment type="function">
    <text evidence="6">Protein O-glucosyltransferase. Catalyzes the reaction that attaches glucose through an O-glycosidic linkage to a conserved serine residue found in the consensus sequence C-X-S-X-[PA]-C in epidermal growth factor-like repeats. Regulates Notch signaling by glucosylating Notch in the ER, glucosylation is required for the correct folding and cleavage of Notch.</text>
</comment>
<keyword evidence="10" id="KW-1185">Reference proteome</keyword>
<evidence type="ECO:0000313" key="9">
    <source>
        <dbReference type="EMBL" id="CAH1102658.1"/>
    </source>
</evidence>
<evidence type="ECO:0000313" key="10">
    <source>
        <dbReference type="Proteomes" id="UP001153636"/>
    </source>
</evidence>
<dbReference type="AlphaFoldDB" id="A0A9P0CM64"/>
<evidence type="ECO:0000259" key="8">
    <source>
        <dbReference type="SMART" id="SM00672"/>
    </source>
</evidence>
<dbReference type="PANTHER" id="PTHR12203">
    <property type="entry name" value="KDEL LYS-ASP-GLU-LEU CONTAINING - RELATED"/>
    <property type="match status" value="1"/>
</dbReference>
<dbReference type="InterPro" id="IPR012430">
    <property type="entry name" value="TMEM43_fam"/>
</dbReference>